<dbReference type="RefSeq" id="WP_035638281.1">
    <property type="nucleotide sequence ID" value="NZ_CP017479.1"/>
</dbReference>
<protein>
    <recommendedName>
        <fullName evidence="4">SusD/RagB family nutrient-binding outer membrane lipoprotein</fullName>
    </recommendedName>
</protein>
<dbReference type="InterPro" id="IPR041662">
    <property type="entry name" value="SusD-like_2"/>
</dbReference>
<name>A0AAC9N486_9FLAO</name>
<reference evidence="2 3" key="1">
    <citation type="submission" date="2016-10" db="EMBL/GenBank/DDBJ databases">
        <title>Flavobacterium gilvum sp. nov., isolated from stream water.</title>
        <authorList>
            <person name="Shin S.-K."/>
            <person name="Cho Y.-J."/>
            <person name="Yi H."/>
        </authorList>
    </citation>
    <scope>NUCLEOTIDE SEQUENCE [LARGE SCALE GENOMIC DNA]</scope>
    <source>
        <strain evidence="2 3">EM1308</strain>
    </source>
</reference>
<dbReference type="PROSITE" id="PS51257">
    <property type="entry name" value="PROKAR_LIPOPROTEIN"/>
    <property type="match status" value="1"/>
</dbReference>
<dbReference type="Proteomes" id="UP000175968">
    <property type="component" value="Chromosome"/>
</dbReference>
<dbReference type="InterPro" id="IPR011990">
    <property type="entry name" value="TPR-like_helical_dom_sf"/>
</dbReference>
<evidence type="ECO:0008006" key="4">
    <source>
        <dbReference type="Google" id="ProtNLM"/>
    </source>
</evidence>
<feature type="chain" id="PRO_5041996600" description="SusD/RagB family nutrient-binding outer membrane lipoprotein" evidence="1">
    <location>
        <begin position="23"/>
        <end position="531"/>
    </location>
</feature>
<dbReference type="Pfam" id="PF12771">
    <property type="entry name" value="SusD-like_2"/>
    <property type="match status" value="1"/>
</dbReference>
<organism evidence="2 3">
    <name type="scientific">Flavobacterium gilvum</name>
    <dbReference type="NCBI Taxonomy" id="1492737"/>
    <lineage>
        <taxon>Bacteria</taxon>
        <taxon>Pseudomonadati</taxon>
        <taxon>Bacteroidota</taxon>
        <taxon>Flavobacteriia</taxon>
        <taxon>Flavobacteriales</taxon>
        <taxon>Flavobacteriaceae</taxon>
        <taxon>Flavobacterium</taxon>
    </lineage>
</organism>
<sequence>MRKLIYISIATVASLFASCSQSDFEDAYKNPATVETTTVPKQFAGFMKRNWEDVIPAYWNYFTVIRQTSLSYTQAHGFTNISGRYVVGAASLDRWGRFYGFLAQYRELERVMAALPASEQTANRIYTIASTIYLYEHAEKMVDNFGDIPFSEAGKISMTGGNYASANAKYDSQEAIYTKMLDDLKAFSTELNTITLTPKVDLEFKNQDLINKGNLTKWKKYCNSLRLRMLNRVSAVPAFQARATTEMAEIISGGNYVATNADNIEFKVYNQDTKDSGGGTILSSEGFKDGLESWNNNAAPKLMIDHMNTNNDPRKPWLFEPGTKANGVYIGLDQMDNSVNQDKLMNQDAVIAIYNRSALSRNKWFPGTLINAPEMNLIVAEYYVRTGNIAAAKTAYETAIRQSVDFYVEIAKRSNDTGFLPATVPTAAEVDAYIAMPAVNFALATTPAARMALIGFQRYIHFNVVQPEDSWTEQRRTNLPVMNFLPDNGNAQTTPPVRWTYPGSEKTYNGDNYAKVSAKDNLNTKIFWDLN</sequence>
<evidence type="ECO:0000313" key="3">
    <source>
        <dbReference type="Proteomes" id="UP000175968"/>
    </source>
</evidence>
<keyword evidence="1" id="KW-0732">Signal</keyword>
<dbReference type="SUPFAM" id="SSF48452">
    <property type="entry name" value="TPR-like"/>
    <property type="match status" value="1"/>
</dbReference>
<keyword evidence="3" id="KW-1185">Reference proteome</keyword>
<dbReference type="EMBL" id="CP017479">
    <property type="protein sequence ID" value="AOW10285.1"/>
    <property type="molecule type" value="Genomic_DNA"/>
</dbReference>
<gene>
    <name evidence="2" type="ORF">EM308_12645</name>
</gene>
<evidence type="ECO:0000256" key="1">
    <source>
        <dbReference type="SAM" id="SignalP"/>
    </source>
</evidence>
<evidence type="ECO:0000313" key="2">
    <source>
        <dbReference type="EMBL" id="AOW10285.1"/>
    </source>
</evidence>
<dbReference type="AlphaFoldDB" id="A0AAC9N486"/>
<proteinExistence type="predicted"/>
<dbReference type="Gene3D" id="1.25.40.390">
    <property type="match status" value="1"/>
</dbReference>
<accession>A0AAC9N486</accession>
<feature type="signal peptide" evidence="1">
    <location>
        <begin position="1"/>
        <end position="22"/>
    </location>
</feature>
<dbReference type="KEGG" id="fgl:EM308_12645"/>